<organism evidence="1 2">
    <name type="scientific">Caballeronia catudaia</name>
    <dbReference type="NCBI Taxonomy" id="1777136"/>
    <lineage>
        <taxon>Bacteria</taxon>
        <taxon>Pseudomonadati</taxon>
        <taxon>Pseudomonadota</taxon>
        <taxon>Betaproteobacteria</taxon>
        <taxon>Burkholderiales</taxon>
        <taxon>Burkholderiaceae</taxon>
        <taxon>Caballeronia</taxon>
    </lineage>
</organism>
<comment type="caution">
    <text evidence="1">The sequence shown here is derived from an EMBL/GenBank/DDBJ whole genome shotgun (WGS) entry which is preliminary data.</text>
</comment>
<evidence type="ECO:0000313" key="2">
    <source>
        <dbReference type="Proteomes" id="UP000054870"/>
    </source>
</evidence>
<dbReference type="EMBL" id="FCOF02000049">
    <property type="protein sequence ID" value="SAK89402.1"/>
    <property type="molecule type" value="Genomic_DNA"/>
</dbReference>
<protein>
    <submittedName>
        <fullName evidence="1">5-keto-4-deoxy-D-glucarate aldolase</fullName>
        <ecNumber evidence="1">4.1.2.20</ecNumber>
    </submittedName>
</protein>
<evidence type="ECO:0000313" key="1">
    <source>
        <dbReference type="EMBL" id="SAK89402.1"/>
    </source>
</evidence>
<proteinExistence type="predicted"/>
<gene>
    <name evidence="1" type="primary">garL</name>
    <name evidence="1" type="ORF">AWB75_06172</name>
</gene>
<reference evidence="1" key="1">
    <citation type="submission" date="2016-01" db="EMBL/GenBank/DDBJ databases">
        <authorList>
            <person name="Peeters C."/>
        </authorList>
    </citation>
    <scope>NUCLEOTIDE SEQUENCE [LARGE SCALE GENOMIC DNA]</scope>
    <source>
        <strain evidence="1">LMG 29318</strain>
    </source>
</reference>
<dbReference type="GO" id="GO:0008672">
    <property type="term" value="F:2-dehydro-3-deoxyglucarate aldolase activity"/>
    <property type="evidence" value="ECO:0007669"/>
    <property type="project" value="UniProtKB-EC"/>
</dbReference>
<dbReference type="Proteomes" id="UP000054870">
    <property type="component" value="Unassembled WGS sequence"/>
</dbReference>
<dbReference type="AlphaFoldDB" id="A0A158D434"/>
<accession>A0A158D434</accession>
<keyword evidence="1" id="KW-0456">Lyase</keyword>
<name>A0A158D434_9BURK</name>
<dbReference type="EC" id="4.1.2.20" evidence="1"/>
<keyword evidence="2" id="KW-1185">Reference proteome</keyword>
<sequence>MHPLAEVANLNSGILAPVQADAERYLAMGSTLVAVCADMGLLRNAAQAVQKHFVQE</sequence>